<feature type="transmembrane region" description="Helical" evidence="10">
    <location>
        <begin position="199"/>
        <end position="219"/>
    </location>
</feature>
<evidence type="ECO:0000256" key="5">
    <source>
        <dbReference type="ARBA" id="ARBA00022989"/>
    </source>
</evidence>
<dbReference type="SUPFAM" id="SSF48264">
    <property type="entry name" value="Cytochrome P450"/>
    <property type="match status" value="1"/>
</dbReference>
<evidence type="ECO:0000256" key="10">
    <source>
        <dbReference type="SAM" id="Phobius"/>
    </source>
</evidence>
<dbReference type="GO" id="GO:0004497">
    <property type="term" value="F:monooxygenase activity"/>
    <property type="evidence" value="ECO:0007669"/>
    <property type="project" value="InterPro"/>
</dbReference>
<dbReference type="Proteomes" id="UP000319663">
    <property type="component" value="Unassembled WGS sequence"/>
</dbReference>
<evidence type="ECO:0008006" key="13">
    <source>
        <dbReference type="Google" id="ProtNLM"/>
    </source>
</evidence>
<dbReference type="GO" id="GO:0015205">
    <property type="term" value="F:nucleobase transmembrane transporter activity"/>
    <property type="evidence" value="ECO:0007669"/>
    <property type="project" value="TreeGrafter"/>
</dbReference>
<accession>A0A507R0F0</accession>
<evidence type="ECO:0000256" key="9">
    <source>
        <dbReference type="SAM" id="MobiDB-lite"/>
    </source>
</evidence>
<feature type="transmembrane region" description="Helical" evidence="10">
    <location>
        <begin position="398"/>
        <end position="418"/>
    </location>
</feature>
<feature type="transmembrane region" description="Helical" evidence="10">
    <location>
        <begin position="328"/>
        <end position="348"/>
    </location>
</feature>
<dbReference type="InterPro" id="IPR012681">
    <property type="entry name" value="NCS1"/>
</dbReference>
<evidence type="ECO:0000256" key="2">
    <source>
        <dbReference type="ARBA" id="ARBA00008974"/>
    </source>
</evidence>
<dbReference type="InterPro" id="IPR045225">
    <property type="entry name" value="Uracil/uridine/allantoin_perm"/>
</dbReference>
<dbReference type="PRINTS" id="PR00385">
    <property type="entry name" value="P450"/>
</dbReference>
<feature type="transmembrane region" description="Helical" evidence="10">
    <location>
        <begin position="174"/>
        <end position="192"/>
    </location>
</feature>
<feature type="transmembrane region" description="Helical" evidence="10">
    <location>
        <begin position="567"/>
        <end position="588"/>
    </location>
</feature>
<dbReference type="Pfam" id="PF02133">
    <property type="entry name" value="Transp_cyt_pur"/>
    <property type="match status" value="1"/>
</dbReference>
<dbReference type="PANTHER" id="PTHR30618:SF2">
    <property type="entry name" value="ALLANTOIN PERMEASE-RELATED"/>
    <property type="match status" value="1"/>
</dbReference>
<evidence type="ECO:0000313" key="11">
    <source>
        <dbReference type="EMBL" id="TQB74699.1"/>
    </source>
</evidence>
<feature type="transmembrane region" description="Helical" evidence="10">
    <location>
        <begin position="279"/>
        <end position="304"/>
    </location>
</feature>
<dbReference type="Gene3D" id="1.10.630.10">
    <property type="entry name" value="Cytochrome P450"/>
    <property type="match status" value="1"/>
</dbReference>
<evidence type="ECO:0000256" key="1">
    <source>
        <dbReference type="ARBA" id="ARBA00004141"/>
    </source>
</evidence>
<feature type="compositionally biased region" description="Basic and acidic residues" evidence="9">
    <location>
        <begin position="945"/>
        <end position="956"/>
    </location>
</feature>
<keyword evidence="6" id="KW-0560">Oxidoreductase</keyword>
<keyword evidence="4" id="KW-0479">Metal-binding</keyword>
<evidence type="ECO:0000313" key="12">
    <source>
        <dbReference type="Proteomes" id="UP000319663"/>
    </source>
</evidence>
<dbReference type="InterPro" id="IPR017972">
    <property type="entry name" value="Cyt_P450_CS"/>
</dbReference>
<feature type="transmembrane region" description="Helical" evidence="10">
    <location>
        <begin position="369"/>
        <end position="386"/>
    </location>
</feature>
<dbReference type="EMBL" id="VIFY01000028">
    <property type="protein sequence ID" value="TQB74699.1"/>
    <property type="molecule type" value="Genomic_DNA"/>
</dbReference>
<dbReference type="FunFam" id="1.10.4160.10:FF:000001">
    <property type="entry name" value="Uracil permease, putative"/>
    <property type="match status" value="1"/>
</dbReference>
<dbReference type="NCBIfam" id="TIGR00800">
    <property type="entry name" value="ncs1"/>
    <property type="match status" value="1"/>
</dbReference>
<dbReference type="InterPro" id="IPR036396">
    <property type="entry name" value="Cyt_P450_sf"/>
</dbReference>
<evidence type="ECO:0000256" key="6">
    <source>
        <dbReference type="ARBA" id="ARBA00023002"/>
    </source>
</evidence>
<dbReference type="AlphaFoldDB" id="A0A507R0F0"/>
<comment type="subcellular location">
    <subcellularLocation>
        <location evidence="1">Membrane</location>
        <topology evidence="1">Multi-pass membrane protein</topology>
    </subcellularLocation>
</comment>
<organism evidence="11 12">
    <name type="scientific">Monascus purpureus</name>
    <name type="common">Red mold</name>
    <name type="synonym">Monascus anka</name>
    <dbReference type="NCBI Taxonomy" id="5098"/>
    <lineage>
        <taxon>Eukaryota</taxon>
        <taxon>Fungi</taxon>
        <taxon>Dikarya</taxon>
        <taxon>Ascomycota</taxon>
        <taxon>Pezizomycotina</taxon>
        <taxon>Eurotiomycetes</taxon>
        <taxon>Eurotiomycetidae</taxon>
        <taxon>Eurotiales</taxon>
        <taxon>Aspergillaceae</taxon>
        <taxon>Monascus</taxon>
    </lineage>
</organism>
<keyword evidence="8 10" id="KW-0472">Membrane</keyword>
<comment type="caution">
    <text evidence="11">The sequence shown here is derived from an EMBL/GenBank/DDBJ whole genome shotgun (WGS) entry which is preliminary data.</text>
</comment>
<keyword evidence="7" id="KW-0408">Iron</keyword>
<dbReference type="InterPro" id="IPR001128">
    <property type="entry name" value="Cyt_P450"/>
</dbReference>
<name>A0A507R0F0_MONPU</name>
<feature type="compositionally biased region" description="Low complexity" evidence="9">
    <location>
        <begin position="957"/>
        <end position="967"/>
    </location>
</feature>
<dbReference type="GO" id="GO:0005886">
    <property type="term" value="C:plasma membrane"/>
    <property type="evidence" value="ECO:0007669"/>
    <property type="project" value="TreeGrafter"/>
</dbReference>
<keyword evidence="3 10" id="KW-0812">Transmembrane</keyword>
<evidence type="ECO:0000256" key="4">
    <source>
        <dbReference type="ARBA" id="ARBA00022723"/>
    </source>
</evidence>
<dbReference type="Pfam" id="PF00067">
    <property type="entry name" value="p450"/>
    <property type="match status" value="1"/>
</dbReference>
<keyword evidence="12" id="KW-1185">Reference proteome</keyword>
<feature type="transmembrane region" description="Helical" evidence="10">
    <location>
        <begin position="487"/>
        <end position="507"/>
    </location>
</feature>
<protein>
    <recommendedName>
        <fullName evidence="13">Uracil permease</fullName>
    </recommendedName>
</protein>
<evidence type="ECO:0000256" key="3">
    <source>
        <dbReference type="ARBA" id="ARBA00022692"/>
    </source>
</evidence>
<dbReference type="Gene3D" id="1.10.4160.10">
    <property type="entry name" value="Hydantoin permease"/>
    <property type="match status" value="1"/>
</dbReference>
<feature type="transmembrane region" description="Helical" evidence="10">
    <location>
        <begin position="74"/>
        <end position="94"/>
    </location>
</feature>
<dbReference type="GO" id="GO:0016705">
    <property type="term" value="F:oxidoreductase activity, acting on paired donors, with incorporation or reduction of molecular oxygen"/>
    <property type="evidence" value="ECO:0007669"/>
    <property type="project" value="InterPro"/>
</dbReference>
<evidence type="ECO:0000256" key="7">
    <source>
        <dbReference type="ARBA" id="ARBA00023004"/>
    </source>
</evidence>
<evidence type="ECO:0000256" key="8">
    <source>
        <dbReference type="ARBA" id="ARBA00023136"/>
    </source>
</evidence>
<dbReference type="CDD" id="cd11482">
    <property type="entry name" value="SLC-NCS1sbd_NRT1-like"/>
    <property type="match status" value="1"/>
</dbReference>
<keyword evidence="5 10" id="KW-1133">Transmembrane helix</keyword>
<feature type="region of interest" description="Disordered" evidence="9">
    <location>
        <begin position="940"/>
        <end position="969"/>
    </location>
</feature>
<dbReference type="PROSITE" id="PS00086">
    <property type="entry name" value="CYTOCHROME_P450"/>
    <property type="match status" value="1"/>
</dbReference>
<sequence>MRSKMQTLLDKLAVETVPGLSNAQLMLINHDLLPVEPERRQWTWKNFVAFWIADSLNINTWMISSSMVQGGLSWWQSWICVWIGYFVASALVCLTGRIGAMYHISFPVACRASFGVWGSLWPVINRVGMAIIWYGVQGYIGGRCVTVMIESIWPSYAHLHNSLSPSSGVTTRDFVSFFIFWLLSLPAIWFPIHKIRHLFTVKAIYAPIAAISFFAWAIARAHGIGPIVRQPNTAHGSAFRWAFVKGIMSCMGNFATLIVNDPDFSRFARKPKDAIWAQLFTIPIGFGITSFIGIIVTSSSTVIFNKSVWDPLEVLEEFLQGASSGQRFGIFVIATGFALAQLGSNIAANSVSAGTDMTALLPRYITIRRGGYICAAIGLAMCPWKLESSSNQFTTYLSAYSVFLSSIAGVILCDYFVVRKGYLSVKDLYSGEKHSPYYYTYGVSWRAYFAYISGILINIVGFVGAIQEVNGKVTVPIGAQYIYNINYFVGVIVSFTTYYAICIVFPVPATSSTWNEVGLLDEHFHIADGQDPEEDIPEIEPGVGKASSISLLPLTFEYEKRMLHQSLYALLAIAAQLSLLVILARIVYLCYFHPLARYPGPFLARFTNLWIFISFVRGSHQKVEQDLHRIHGPVVRVAPNWLSFSSLEDFETIYGFHKSIEKGQFYNVGRAQRNRTRPESLFSVKSEAAHRVKRRKVQGPAFSGGKLIGYEGAIRKRIRGFLRRLEEEREERETRDGTGTDITAGTDAAATINIAPLVHRFILVTLLEIIWGSEFVSSVSARTPPSSGEVDDIDDTAFAAICADLRYRTSTSWGYSLLPWYGRAMNSQVGDTLRGLISTLTCIGKDKKEENEQTKIALPSLFAASQKLVFSHAEKSTPISSQPSIVGRWLDVPAGDVNRMPPLEMWAEGFNLVIAGPGSTSAALTAILFMLGSEEGQTWQRRVRREVSTDSKRDDGTATTTSTSSSSKIPSSLEAVIKETLRLYPPFSTAFPRTIMPGAENAFYTTISAPLPAGTTVSANTYVLGRSNDLWGEDAEIWRPDRWLVKKGDDDDHEFQCNRKDLENMFVAFSKGSRGCIGKELAMLVLSRAVIAILEQWNITSLGQLNGKHSIETQYDECWVRFEPLISG</sequence>
<feature type="transmembrane region" description="Helical" evidence="10">
    <location>
        <begin position="239"/>
        <end position="259"/>
    </location>
</feature>
<dbReference type="PANTHER" id="PTHR30618">
    <property type="entry name" value="NCS1 FAMILY PURINE/PYRIMIDINE TRANSPORTER"/>
    <property type="match status" value="1"/>
</dbReference>
<proteinExistence type="inferred from homology"/>
<reference evidence="11 12" key="1">
    <citation type="submission" date="2019-06" db="EMBL/GenBank/DDBJ databases">
        <title>Wine fermentation using esterase from Monascus purpureus.</title>
        <authorList>
            <person name="Geng C."/>
            <person name="Zhang Y."/>
        </authorList>
    </citation>
    <scope>NUCLEOTIDE SEQUENCE [LARGE SCALE GENOMIC DNA]</scope>
    <source>
        <strain evidence="11">HQ1</strain>
    </source>
</reference>
<dbReference type="InterPro" id="IPR001248">
    <property type="entry name" value="Pur-cyt_permease"/>
</dbReference>
<comment type="similarity">
    <text evidence="2">Belongs to the purine-cytosine permease (2.A.39) family.</text>
</comment>
<gene>
    <name evidence="11" type="ORF">MPDQ_004350</name>
</gene>
<dbReference type="GO" id="GO:0020037">
    <property type="term" value="F:heme binding"/>
    <property type="evidence" value="ECO:0007669"/>
    <property type="project" value="InterPro"/>
</dbReference>
<dbReference type="GO" id="GO:0005506">
    <property type="term" value="F:iron ion binding"/>
    <property type="evidence" value="ECO:0007669"/>
    <property type="project" value="InterPro"/>
</dbReference>
<feature type="transmembrane region" description="Helical" evidence="10">
    <location>
        <begin position="448"/>
        <end position="467"/>
    </location>
</feature>